<comment type="subcellular location">
    <subcellularLocation>
        <location evidence="1">Cell membrane</location>
        <topology evidence="1">Multi-pass membrane protein</topology>
    </subcellularLocation>
</comment>
<dbReference type="InterPro" id="IPR000522">
    <property type="entry name" value="ABC_transptr_permease_BtuC"/>
</dbReference>
<evidence type="ECO:0000256" key="4">
    <source>
        <dbReference type="ARBA" id="ARBA00022475"/>
    </source>
</evidence>
<feature type="transmembrane region" description="Helical" evidence="8">
    <location>
        <begin position="12"/>
        <end position="35"/>
    </location>
</feature>
<evidence type="ECO:0000256" key="7">
    <source>
        <dbReference type="ARBA" id="ARBA00023136"/>
    </source>
</evidence>
<organism evidence="9 10">
    <name type="scientific">Arthrobacter crystallopoietes BAB-32</name>
    <dbReference type="NCBI Taxonomy" id="1246476"/>
    <lineage>
        <taxon>Bacteria</taxon>
        <taxon>Bacillati</taxon>
        <taxon>Actinomycetota</taxon>
        <taxon>Actinomycetes</taxon>
        <taxon>Micrococcales</taxon>
        <taxon>Micrococcaceae</taxon>
        <taxon>Crystallibacter</taxon>
    </lineage>
</organism>
<proteinExistence type="inferred from homology"/>
<evidence type="ECO:0000256" key="6">
    <source>
        <dbReference type="ARBA" id="ARBA00022989"/>
    </source>
</evidence>
<evidence type="ECO:0000313" key="9">
    <source>
        <dbReference type="EMBL" id="EMY36101.1"/>
    </source>
</evidence>
<evidence type="ECO:0000256" key="2">
    <source>
        <dbReference type="ARBA" id="ARBA00007935"/>
    </source>
</evidence>
<evidence type="ECO:0000313" key="10">
    <source>
        <dbReference type="Proteomes" id="UP000010729"/>
    </source>
</evidence>
<evidence type="ECO:0000256" key="5">
    <source>
        <dbReference type="ARBA" id="ARBA00022692"/>
    </source>
</evidence>
<evidence type="ECO:0000256" key="3">
    <source>
        <dbReference type="ARBA" id="ARBA00022448"/>
    </source>
</evidence>
<dbReference type="Pfam" id="PF01032">
    <property type="entry name" value="FecCD"/>
    <property type="match status" value="1"/>
</dbReference>
<dbReference type="Proteomes" id="UP000010729">
    <property type="component" value="Unassembled WGS sequence"/>
</dbReference>
<dbReference type="GO" id="GO:0022857">
    <property type="term" value="F:transmembrane transporter activity"/>
    <property type="evidence" value="ECO:0007669"/>
    <property type="project" value="InterPro"/>
</dbReference>
<dbReference type="InterPro" id="IPR037294">
    <property type="entry name" value="ABC_BtuC-like"/>
</dbReference>
<dbReference type="SUPFAM" id="SSF81345">
    <property type="entry name" value="ABC transporter involved in vitamin B12 uptake, BtuC"/>
    <property type="match status" value="1"/>
</dbReference>
<accession>N1V0C1</accession>
<name>N1V0C1_9MICC</name>
<dbReference type="EMBL" id="ANPE02000034">
    <property type="protein sequence ID" value="EMY36101.1"/>
    <property type="molecule type" value="Genomic_DNA"/>
</dbReference>
<gene>
    <name evidence="9" type="ORF">D477_000929</name>
</gene>
<reference evidence="9 10" key="1">
    <citation type="journal article" date="2013" name="Genome Announc.">
        <title>Draft Genome Sequence of Arthrobacter crystallopoietes Strain BAB-32, Revealing Genes for Bioremediation.</title>
        <authorList>
            <person name="Joshi M.N."/>
            <person name="Pandit A.S."/>
            <person name="Sharma A."/>
            <person name="Pandya R.V."/>
            <person name="Desai S.M."/>
            <person name="Saxena A.K."/>
            <person name="Bagatharia S.B."/>
        </authorList>
    </citation>
    <scope>NUCLEOTIDE SEQUENCE [LARGE SCALE GENOMIC DNA]</scope>
    <source>
        <strain evidence="9 10">BAB-32</strain>
    </source>
</reference>
<feature type="transmembrane region" description="Helical" evidence="8">
    <location>
        <begin position="47"/>
        <end position="67"/>
    </location>
</feature>
<dbReference type="AlphaFoldDB" id="N1V0C1"/>
<comment type="caution">
    <text evidence="9">The sequence shown here is derived from an EMBL/GenBank/DDBJ whole genome shotgun (WGS) entry which is preliminary data.</text>
</comment>
<keyword evidence="3" id="KW-0813">Transport</keyword>
<dbReference type="Gene3D" id="1.10.3470.10">
    <property type="entry name" value="ABC transporter involved in vitamin B12 uptake, BtuC"/>
    <property type="match status" value="1"/>
</dbReference>
<evidence type="ECO:0000256" key="8">
    <source>
        <dbReference type="SAM" id="Phobius"/>
    </source>
</evidence>
<sequence>MSGPIARRLLRGAGSLAVAALVGAVIVLAADFAGANLFPMYLTNGTSLPVGVVTGALGAPFLLWLLVTTNRVGRGG</sequence>
<keyword evidence="7 8" id="KW-0472">Membrane</keyword>
<evidence type="ECO:0000256" key="1">
    <source>
        <dbReference type="ARBA" id="ARBA00004651"/>
    </source>
</evidence>
<comment type="similarity">
    <text evidence="2">Belongs to the binding-protein-dependent transport system permease family. FecCD subfamily.</text>
</comment>
<protein>
    <submittedName>
        <fullName evidence="9">Transporter permease</fullName>
    </submittedName>
</protein>
<keyword evidence="5 8" id="KW-0812">Transmembrane</keyword>
<keyword evidence="4" id="KW-1003">Cell membrane</keyword>
<keyword evidence="6 8" id="KW-1133">Transmembrane helix</keyword>
<keyword evidence="10" id="KW-1185">Reference proteome</keyword>
<dbReference type="GO" id="GO:0005886">
    <property type="term" value="C:plasma membrane"/>
    <property type="evidence" value="ECO:0007669"/>
    <property type="project" value="UniProtKB-SubCell"/>
</dbReference>